<evidence type="ECO:0000313" key="1">
    <source>
        <dbReference type="EMBL" id="CAH1647862.1"/>
    </source>
</evidence>
<dbReference type="AlphaFoldDB" id="A0A9P0NAW9"/>
<accession>A0A9P0NAW9</accession>
<dbReference type="EMBL" id="LR824562">
    <property type="protein sequence ID" value="CAH1647862.1"/>
    <property type="molecule type" value="Genomic_DNA"/>
</dbReference>
<name>A0A9P0NAW9_SPOLI</name>
<sequence>MEENCLTEQTFMVWSVMLEDICEAKGFDLEEVQLELTSCGLPGSIHVTVPQYRTFFDTYRSKNAMINEKGHK</sequence>
<dbReference type="Proteomes" id="UP001153321">
    <property type="component" value="Chromosome Z"/>
</dbReference>
<reference evidence="1" key="1">
    <citation type="submission" date="2022-02" db="EMBL/GenBank/DDBJ databases">
        <authorList>
            <person name="King R."/>
        </authorList>
    </citation>
    <scope>NUCLEOTIDE SEQUENCE</scope>
</reference>
<keyword evidence="2" id="KW-1185">Reference proteome</keyword>
<gene>
    <name evidence="1" type="ORF">SPLIT_LOCUS13207</name>
</gene>
<proteinExistence type="predicted"/>
<evidence type="ECO:0000313" key="2">
    <source>
        <dbReference type="Proteomes" id="UP001153321"/>
    </source>
</evidence>
<organism evidence="1 2">
    <name type="scientific">Spodoptera littoralis</name>
    <name type="common">Egyptian cotton leafworm</name>
    <dbReference type="NCBI Taxonomy" id="7109"/>
    <lineage>
        <taxon>Eukaryota</taxon>
        <taxon>Metazoa</taxon>
        <taxon>Ecdysozoa</taxon>
        <taxon>Arthropoda</taxon>
        <taxon>Hexapoda</taxon>
        <taxon>Insecta</taxon>
        <taxon>Pterygota</taxon>
        <taxon>Neoptera</taxon>
        <taxon>Endopterygota</taxon>
        <taxon>Lepidoptera</taxon>
        <taxon>Glossata</taxon>
        <taxon>Ditrysia</taxon>
        <taxon>Noctuoidea</taxon>
        <taxon>Noctuidae</taxon>
        <taxon>Amphipyrinae</taxon>
        <taxon>Spodoptera</taxon>
    </lineage>
</organism>
<protein>
    <submittedName>
        <fullName evidence="1">Uncharacterized protein</fullName>
    </submittedName>
</protein>